<dbReference type="Gene3D" id="2.120.10.30">
    <property type="entry name" value="TolB, C-terminal domain"/>
    <property type="match status" value="1"/>
</dbReference>
<dbReference type="SUPFAM" id="SSF101898">
    <property type="entry name" value="NHL repeat"/>
    <property type="match status" value="1"/>
</dbReference>
<keyword evidence="1" id="KW-1133">Transmembrane helix</keyword>
<comment type="caution">
    <text evidence="2">The sequence shown here is derived from an EMBL/GenBank/DDBJ whole genome shotgun (WGS) entry which is preliminary data.</text>
</comment>
<accession>A0A7C4TPD0</accession>
<protein>
    <submittedName>
        <fullName evidence="2">Uncharacterized protein</fullName>
    </submittedName>
</protein>
<dbReference type="AlphaFoldDB" id="A0A7C4TPD0"/>
<gene>
    <name evidence="2" type="ORF">ENR63_00345</name>
</gene>
<dbReference type="EMBL" id="DSRT01000017">
    <property type="protein sequence ID" value="HGW29365.1"/>
    <property type="molecule type" value="Genomic_DNA"/>
</dbReference>
<organism evidence="2">
    <name type="scientific">candidate division WWE3 bacterium</name>
    <dbReference type="NCBI Taxonomy" id="2053526"/>
    <lineage>
        <taxon>Bacteria</taxon>
        <taxon>Katanobacteria</taxon>
    </lineage>
</organism>
<proteinExistence type="predicted"/>
<keyword evidence="1" id="KW-0812">Transmembrane</keyword>
<feature type="transmembrane region" description="Helical" evidence="1">
    <location>
        <begin position="258"/>
        <end position="278"/>
    </location>
</feature>
<sequence length="574" mass="62653">MNKKLTAKTQKLVKTLPTLSKSFASSITIEPEESDLIEKRGVIYSVFDLTVPSDIDPLLVTKIVNDVLFDSYYSSDSISPIQALEKALVNVKDKVVQLAETQLKEETSASFNILAAVLWGNVLYMVQFGKGGSFLVRENAVKPVNSATEGSFSVASGIVKDEDVIILATQSFLDSHTIQDLVSGAVSFSMHDLPDSAAAFLLKFDTISEFTEQEKIDFNLGDRMPEIKPGGSKMSSGLGFKNLPKISLTKVRDKKFSWYYLVFALLAFGLMFSVFTVLKNKGESPNNASGENSTDRDVAPVVNEAALSSEELAAKQKVEDEKNKISRVDAKFFYDLKLVEESATPSEIVVLDNQVVVSDKASGKVYISSKTTPKFELSSNQFVGITNLNYFGGDLSFTDNEGYKVFDLTAQKVIESYAGKVGGPAAPYLAFVYGVSGNVVQKYQLLDSGLSATTWATSEDFSGANSIAIDGNIYILKPDGLVKYLSGQKTDFSLDSLDKKLSGAVKVVKDVDFTNVYVADARNKRILVLDEKGGLVKQILSNNDDFDDIKSISLSRDEKILYILSGSKVFEVAL</sequence>
<name>A0A7C4TPD0_UNCKA</name>
<evidence type="ECO:0000313" key="2">
    <source>
        <dbReference type="EMBL" id="HGW29365.1"/>
    </source>
</evidence>
<dbReference type="InterPro" id="IPR011042">
    <property type="entry name" value="6-blade_b-propeller_TolB-like"/>
</dbReference>
<keyword evidence="1" id="KW-0472">Membrane</keyword>
<reference evidence="2" key="1">
    <citation type="journal article" date="2020" name="mSystems">
        <title>Genome- and Community-Level Interaction Insights into Carbon Utilization and Element Cycling Functions of Hydrothermarchaeota in Hydrothermal Sediment.</title>
        <authorList>
            <person name="Zhou Z."/>
            <person name="Liu Y."/>
            <person name="Xu W."/>
            <person name="Pan J."/>
            <person name="Luo Z.H."/>
            <person name="Li M."/>
        </authorList>
    </citation>
    <scope>NUCLEOTIDE SEQUENCE [LARGE SCALE GENOMIC DNA]</scope>
    <source>
        <strain evidence="2">SpSt-417</strain>
    </source>
</reference>
<evidence type="ECO:0000256" key="1">
    <source>
        <dbReference type="SAM" id="Phobius"/>
    </source>
</evidence>